<evidence type="ECO:0000313" key="3">
    <source>
        <dbReference type="Proteomes" id="UP000197138"/>
    </source>
</evidence>
<sequence>MKKAVAFTTTTPSFLAIWVFVLSVVLLCLLQLASASRLLSEDVHGNGVLPYLAGPAVARNLGGVGGSPYRGDGKHNP</sequence>
<name>A0A218VYC2_PUNGR</name>
<feature type="signal peptide" evidence="1">
    <location>
        <begin position="1"/>
        <end position="35"/>
    </location>
</feature>
<dbReference type="Proteomes" id="UP000197138">
    <property type="component" value="Unassembled WGS sequence"/>
</dbReference>
<evidence type="ECO:0000313" key="2">
    <source>
        <dbReference type="EMBL" id="OWM65080.1"/>
    </source>
</evidence>
<keyword evidence="1" id="KW-0732">Signal</keyword>
<organism evidence="2 3">
    <name type="scientific">Punica granatum</name>
    <name type="common">Pomegranate</name>
    <dbReference type="NCBI Taxonomy" id="22663"/>
    <lineage>
        <taxon>Eukaryota</taxon>
        <taxon>Viridiplantae</taxon>
        <taxon>Streptophyta</taxon>
        <taxon>Embryophyta</taxon>
        <taxon>Tracheophyta</taxon>
        <taxon>Spermatophyta</taxon>
        <taxon>Magnoliopsida</taxon>
        <taxon>eudicotyledons</taxon>
        <taxon>Gunneridae</taxon>
        <taxon>Pentapetalae</taxon>
        <taxon>rosids</taxon>
        <taxon>malvids</taxon>
        <taxon>Myrtales</taxon>
        <taxon>Lythraceae</taxon>
        <taxon>Punica</taxon>
    </lineage>
</organism>
<accession>A0A218VYC2</accession>
<feature type="chain" id="PRO_5012645919" evidence="1">
    <location>
        <begin position="36"/>
        <end position="77"/>
    </location>
</feature>
<reference evidence="3" key="1">
    <citation type="journal article" date="2017" name="Plant J.">
        <title>The pomegranate (Punica granatum L.) genome and the genomics of punicalagin biosynthesis.</title>
        <authorList>
            <person name="Qin G."/>
            <person name="Xu C."/>
            <person name="Ming R."/>
            <person name="Tang H."/>
            <person name="Guyot R."/>
            <person name="Kramer E.M."/>
            <person name="Hu Y."/>
            <person name="Yi X."/>
            <person name="Qi Y."/>
            <person name="Xu X."/>
            <person name="Gao Z."/>
            <person name="Pan H."/>
            <person name="Jian J."/>
            <person name="Tian Y."/>
            <person name="Yue Z."/>
            <person name="Xu Y."/>
        </authorList>
    </citation>
    <scope>NUCLEOTIDE SEQUENCE [LARGE SCALE GENOMIC DNA]</scope>
    <source>
        <strain evidence="3">cv. Dabenzi</strain>
    </source>
</reference>
<evidence type="ECO:0000256" key="1">
    <source>
        <dbReference type="SAM" id="SignalP"/>
    </source>
</evidence>
<proteinExistence type="predicted"/>
<dbReference type="EMBL" id="MTKT01005739">
    <property type="protein sequence ID" value="OWM65080.1"/>
    <property type="molecule type" value="Genomic_DNA"/>
</dbReference>
<dbReference type="AlphaFoldDB" id="A0A218VYC2"/>
<comment type="caution">
    <text evidence="2">The sequence shown here is derived from an EMBL/GenBank/DDBJ whole genome shotgun (WGS) entry which is preliminary data.</text>
</comment>
<protein>
    <submittedName>
        <fullName evidence="2">Uncharacterized protein</fullName>
    </submittedName>
</protein>
<gene>
    <name evidence="2" type="ORF">CDL15_Pgr028798</name>
</gene>